<reference evidence="1 2" key="1">
    <citation type="submission" date="2012-05" db="EMBL/GenBank/DDBJ databases">
        <authorList>
            <person name="Weinstock G."/>
            <person name="Sodergren E."/>
            <person name="Lobos E.A."/>
            <person name="Fulton L."/>
            <person name="Fulton R."/>
            <person name="Courtney L."/>
            <person name="Fronick C."/>
            <person name="O'Laughlin M."/>
            <person name="Godfrey J."/>
            <person name="Wilson R.M."/>
            <person name="Miner T."/>
            <person name="Farmer C."/>
            <person name="Delehaunty K."/>
            <person name="Cordes M."/>
            <person name="Minx P."/>
            <person name="Tomlinson C."/>
            <person name="Chen J."/>
            <person name="Wollam A."/>
            <person name="Pepin K.H."/>
            <person name="Bhonagiri V."/>
            <person name="Zhang X."/>
            <person name="Suruliraj S."/>
            <person name="Warren W."/>
            <person name="Mitreva M."/>
            <person name="Mardis E.R."/>
            <person name="Wilson R.K."/>
        </authorList>
    </citation>
    <scope>NUCLEOTIDE SEQUENCE [LARGE SCALE GENOMIC DNA]</scope>
    <source>
        <strain evidence="1 2">DSM 1785</strain>
    </source>
</reference>
<dbReference type="OrthoDB" id="86584at2"/>
<organism evidence="1 2">
    <name type="scientific">Clostridium celatum DSM 1785</name>
    <dbReference type="NCBI Taxonomy" id="545697"/>
    <lineage>
        <taxon>Bacteria</taxon>
        <taxon>Bacillati</taxon>
        <taxon>Bacillota</taxon>
        <taxon>Clostridia</taxon>
        <taxon>Eubacteriales</taxon>
        <taxon>Clostridiaceae</taxon>
        <taxon>Clostridium</taxon>
    </lineage>
</organism>
<accession>L1QF08</accession>
<proteinExistence type="predicted"/>
<protein>
    <submittedName>
        <fullName evidence="1">Uncharacterized protein</fullName>
    </submittedName>
</protein>
<name>L1QF08_9CLOT</name>
<dbReference type="PATRIC" id="fig|545697.3.peg.1684"/>
<evidence type="ECO:0000313" key="2">
    <source>
        <dbReference type="Proteomes" id="UP000010420"/>
    </source>
</evidence>
<dbReference type="HOGENOM" id="CLU_051643_1_0_9"/>
<dbReference type="NCBIfam" id="NF038110">
    <property type="entry name" value="Lys_methyl_FliB"/>
    <property type="match status" value="1"/>
</dbReference>
<evidence type="ECO:0000313" key="1">
    <source>
        <dbReference type="EMBL" id="EKY26526.1"/>
    </source>
</evidence>
<dbReference type="EMBL" id="AMEZ01000053">
    <property type="protein sequence ID" value="EKY26526.1"/>
    <property type="molecule type" value="Genomic_DNA"/>
</dbReference>
<comment type="caution">
    <text evidence="1">The sequence shown here is derived from an EMBL/GenBank/DDBJ whole genome shotgun (WGS) entry which is preliminary data.</text>
</comment>
<sequence length="378" mass="44500">MKVNMFIPKYMADFKCIGSECVDTCCAGWDINIDENTFEKYVNSKGELKELVQGKFRENKENEDFLNKGFMILKEQNKCPFLNDDMLCDIHGRIGEENLCITCKRFPRVYNIIDGIYEKSGLPSCEEICIKAFLNKEKMEFIEIEEDIDESAIEIRRIIDTEAFEGTDSLLQYFWEIRVNSINIIQNRSFSIEERLNILKYFYREIEKNYKMLDFESIENILEDFSENTIDLELLKGKAYNESNEFYLSLIDERLIENIKGIRLKECILEYTNAIEGYDINKYSSELSKKLEKYSFIFENYLVNQIFKDLIPFNKGEDLTLSVDVLINSYRIIKAYTIGLSLNSKMLLDEKIIIKVIQSLSKDIEHNKVFKNLLESKI</sequence>
<gene>
    <name evidence="1" type="ORF">HMPREF0216_01711</name>
</gene>
<dbReference type="AlphaFoldDB" id="L1QF08"/>
<dbReference type="STRING" id="545697.HMPREF0216_01711"/>
<dbReference type="Proteomes" id="UP000010420">
    <property type="component" value="Unassembled WGS sequence"/>
</dbReference>
<keyword evidence="2" id="KW-1185">Reference proteome</keyword>
<dbReference type="RefSeq" id="WP_005213307.1">
    <property type="nucleotide sequence ID" value="NZ_KB291645.1"/>
</dbReference>
<dbReference type="eggNOG" id="COG0727">
    <property type="taxonomic scope" value="Bacteria"/>
</dbReference>